<dbReference type="Proteomes" id="UP001156664">
    <property type="component" value="Unassembled WGS sequence"/>
</dbReference>
<evidence type="ECO:0000313" key="2">
    <source>
        <dbReference type="EMBL" id="GLR25734.1"/>
    </source>
</evidence>
<organism evidence="2 3">
    <name type="scientific">Limnobacter litoralis</name>
    <dbReference type="NCBI Taxonomy" id="481366"/>
    <lineage>
        <taxon>Bacteria</taxon>
        <taxon>Pseudomonadati</taxon>
        <taxon>Pseudomonadota</taxon>
        <taxon>Betaproteobacteria</taxon>
        <taxon>Burkholderiales</taxon>
        <taxon>Burkholderiaceae</taxon>
        <taxon>Limnobacter</taxon>
    </lineage>
</organism>
<dbReference type="Pfam" id="PF02089">
    <property type="entry name" value="Palm_thioest"/>
    <property type="match status" value="1"/>
</dbReference>
<feature type="transmembrane region" description="Helical" evidence="1">
    <location>
        <begin position="36"/>
        <end position="65"/>
    </location>
</feature>
<dbReference type="EMBL" id="BSOJ01000009">
    <property type="protein sequence ID" value="GLR25734.1"/>
    <property type="molecule type" value="Genomic_DNA"/>
</dbReference>
<keyword evidence="1" id="KW-0812">Transmembrane</keyword>
<dbReference type="PANTHER" id="PTHR37946:SF1">
    <property type="entry name" value="SLL1969 PROTEIN"/>
    <property type="match status" value="1"/>
</dbReference>
<evidence type="ECO:0000313" key="3">
    <source>
        <dbReference type="Proteomes" id="UP001156664"/>
    </source>
</evidence>
<proteinExistence type="predicted"/>
<keyword evidence="1" id="KW-1133">Transmembrane helix</keyword>
<keyword evidence="1" id="KW-0472">Membrane</keyword>
<comment type="caution">
    <text evidence="2">The sequence shown here is derived from an EMBL/GenBank/DDBJ whole genome shotgun (WGS) entry which is preliminary data.</text>
</comment>
<evidence type="ECO:0008006" key="4">
    <source>
        <dbReference type="Google" id="ProtNLM"/>
    </source>
</evidence>
<sequence length="335" mass="36999">MIRQLNRLYWLAYGCVVYLLYLVARHLVGMEIDNAILAALCIVFGVLFAGHAVFHAGGFALSLSVRQLPQVRDQKLPFQRAAEQGIRPLTPWGWFKAIWFESCASFALISWLQPWARHIDRIELADKAWRQTKPLPVLLIHGYLCNAAVWSSTRQRLAKLGVSTSAITLEPAIGSIRAYSEMIAQAIDDLKAATGAPRVKIIAHSMGGVALRYSVTEHGHANIDSVLTIGSPHYGTALSTLGVGKNVRQMAWASPFLKRLREHPADREFQGKITSIWSGQDNIVSPPCSSMLEFGQNLLINGSGHLALISHPIVTDWIEHWLVDAPVAYKQPVAG</sequence>
<dbReference type="SUPFAM" id="SSF53474">
    <property type="entry name" value="alpha/beta-Hydrolases"/>
    <property type="match status" value="1"/>
</dbReference>
<feature type="transmembrane region" description="Helical" evidence="1">
    <location>
        <begin position="7"/>
        <end position="24"/>
    </location>
</feature>
<dbReference type="PANTHER" id="PTHR37946">
    <property type="entry name" value="SLL1969 PROTEIN"/>
    <property type="match status" value="1"/>
</dbReference>
<keyword evidence="3" id="KW-1185">Reference proteome</keyword>
<name>A0ABQ5YMB8_9BURK</name>
<dbReference type="RefSeq" id="WP_284280172.1">
    <property type="nucleotide sequence ID" value="NZ_BSOJ01000009.1"/>
</dbReference>
<dbReference type="Gene3D" id="3.40.50.1820">
    <property type="entry name" value="alpha/beta hydrolase"/>
    <property type="match status" value="1"/>
</dbReference>
<protein>
    <recommendedName>
        <fullName evidence="4">Lipase</fullName>
    </recommendedName>
</protein>
<reference evidence="3" key="1">
    <citation type="journal article" date="2019" name="Int. J. Syst. Evol. Microbiol.">
        <title>The Global Catalogue of Microorganisms (GCM) 10K type strain sequencing project: providing services to taxonomists for standard genome sequencing and annotation.</title>
        <authorList>
            <consortium name="The Broad Institute Genomics Platform"/>
            <consortium name="The Broad Institute Genome Sequencing Center for Infectious Disease"/>
            <person name="Wu L."/>
            <person name="Ma J."/>
        </authorList>
    </citation>
    <scope>NUCLEOTIDE SEQUENCE [LARGE SCALE GENOMIC DNA]</scope>
    <source>
        <strain evidence="3">NBRC 105857</strain>
    </source>
</reference>
<dbReference type="InterPro" id="IPR029058">
    <property type="entry name" value="AB_hydrolase_fold"/>
</dbReference>
<accession>A0ABQ5YMB8</accession>
<evidence type="ECO:0000256" key="1">
    <source>
        <dbReference type="SAM" id="Phobius"/>
    </source>
</evidence>
<gene>
    <name evidence="2" type="ORF">GCM10007875_08220</name>
</gene>